<dbReference type="EMBL" id="AAVT01000008">
    <property type="protein sequence ID" value="EAW30393.1"/>
    <property type="molecule type" value="Genomic_DNA"/>
</dbReference>
<accession>A0YFH9</accession>
<evidence type="ECO:0000313" key="2">
    <source>
        <dbReference type="Proteomes" id="UP000004931"/>
    </source>
</evidence>
<dbReference type="eggNOG" id="COG4221">
    <property type="taxonomic scope" value="Bacteria"/>
</dbReference>
<dbReference type="AlphaFoldDB" id="A0YFH9"/>
<protein>
    <submittedName>
        <fullName evidence="1">Oxidoreductase, short chain dehydrogenase/reductase family protein</fullName>
    </submittedName>
</protein>
<dbReference type="InterPro" id="IPR036291">
    <property type="entry name" value="NAD(P)-bd_dom_sf"/>
</dbReference>
<dbReference type="InterPro" id="IPR002347">
    <property type="entry name" value="SDR_fam"/>
</dbReference>
<dbReference type="SUPFAM" id="SSF51735">
    <property type="entry name" value="NAD(P)-binding Rossmann-fold domains"/>
    <property type="match status" value="1"/>
</dbReference>
<gene>
    <name evidence="1" type="ORF">GP2143_09315</name>
</gene>
<dbReference type="Gene3D" id="3.40.50.720">
    <property type="entry name" value="NAD(P)-binding Rossmann-like Domain"/>
    <property type="match status" value="1"/>
</dbReference>
<dbReference type="PRINTS" id="PR00081">
    <property type="entry name" value="GDHRDH"/>
</dbReference>
<dbReference type="Proteomes" id="UP000004931">
    <property type="component" value="Unassembled WGS sequence"/>
</dbReference>
<dbReference type="OrthoDB" id="5513072at2"/>
<reference evidence="1 2" key="1">
    <citation type="journal article" date="2010" name="J. Bacteriol.">
        <title>Genome sequence of the oligotrophic marine Gammaproteobacterium HTCC2143, isolated from the Oregon Coast.</title>
        <authorList>
            <person name="Oh H.M."/>
            <person name="Kang I."/>
            <person name="Ferriera S."/>
            <person name="Giovannoni S.J."/>
            <person name="Cho J.C."/>
        </authorList>
    </citation>
    <scope>NUCLEOTIDE SEQUENCE [LARGE SCALE GENOMIC DNA]</scope>
    <source>
        <strain evidence="1 2">HTCC2143</strain>
    </source>
</reference>
<dbReference type="Pfam" id="PF00106">
    <property type="entry name" value="adh_short"/>
    <property type="match status" value="1"/>
</dbReference>
<dbReference type="PANTHER" id="PTHR43431:SF7">
    <property type="entry name" value="OXIDOREDUCTASE, SHORT CHAIN DEHYDROGENASE_REDUCTASE FAMILY (AFU_ORTHOLOGUE AFUA_5G14000)"/>
    <property type="match status" value="1"/>
</dbReference>
<dbReference type="STRING" id="247633.GP2143_09315"/>
<dbReference type="PANTHER" id="PTHR43431">
    <property type="entry name" value="OXIDOREDUCTASE, SHORT CHAIN DEHYDROGENASE/REDUCTASE FAMILY (AFU_ORTHOLOGUE AFUA_5G14000)"/>
    <property type="match status" value="1"/>
</dbReference>
<organism evidence="1 2">
    <name type="scientific">marine gamma proteobacterium HTCC2143</name>
    <dbReference type="NCBI Taxonomy" id="247633"/>
    <lineage>
        <taxon>Bacteria</taxon>
        <taxon>Pseudomonadati</taxon>
        <taxon>Pseudomonadota</taxon>
        <taxon>Gammaproteobacteria</taxon>
        <taxon>Cellvibrionales</taxon>
        <taxon>Spongiibacteraceae</taxon>
        <taxon>BD1-7 clade</taxon>
    </lineage>
</organism>
<comment type="caution">
    <text evidence="1">The sequence shown here is derived from an EMBL/GenBank/DDBJ whole genome shotgun (WGS) entry which is preliminary data.</text>
</comment>
<name>A0YFH9_9GAMM</name>
<sequence>MKPVCLVVGAGAGIGGTVGKRFADAGYHAVLCRRSDQQGLGKLVDDITKAGGSASGFLLNAVEPDSIENMVASIEADIGPIEVVLFNLGAQIGDRLLQDTTYKAFEMGWRMATFGLFRLASTVCPLMEARGKGVILVTSATAAVRGNKGQHSHAAAMGGRRMLCQSLNAEFGPKGIHVAHIVIDGAVDAPDTLGKMLGAEKFQQLRESRGMDNDGLMLPEKIAETYFHIAQQHRSVWTHELDMRSYSDLAWWNH</sequence>
<evidence type="ECO:0000313" key="1">
    <source>
        <dbReference type="EMBL" id="EAW30393.1"/>
    </source>
</evidence>
<keyword evidence="2" id="KW-1185">Reference proteome</keyword>
<proteinExistence type="predicted"/>